<dbReference type="GO" id="GO:0008270">
    <property type="term" value="F:zinc ion binding"/>
    <property type="evidence" value="ECO:0007669"/>
    <property type="project" value="UniProtKB-UniRule"/>
</dbReference>
<keyword evidence="4 6" id="KW-0560">Oxidoreductase</keyword>
<reference evidence="8 9" key="1">
    <citation type="submission" date="2019-02" db="EMBL/GenBank/DDBJ databases">
        <title>Deep-cultivation of Planctomycetes and their phenomic and genomic characterization uncovers novel biology.</title>
        <authorList>
            <person name="Wiegand S."/>
            <person name="Jogler M."/>
            <person name="Boedeker C."/>
            <person name="Pinto D."/>
            <person name="Vollmers J."/>
            <person name="Rivas-Marin E."/>
            <person name="Kohn T."/>
            <person name="Peeters S.H."/>
            <person name="Heuer A."/>
            <person name="Rast P."/>
            <person name="Oberbeckmann S."/>
            <person name="Bunk B."/>
            <person name="Jeske O."/>
            <person name="Meyerdierks A."/>
            <person name="Storesund J.E."/>
            <person name="Kallscheuer N."/>
            <person name="Luecker S."/>
            <person name="Lage O.M."/>
            <person name="Pohl T."/>
            <person name="Merkel B.J."/>
            <person name="Hornburger P."/>
            <person name="Mueller R.-W."/>
            <person name="Bruemmer F."/>
            <person name="Labrenz M."/>
            <person name="Spormann A.M."/>
            <person name="Op den Camp H."/>
            <person name="Overmann J."/>
            <person name="Amann R."/>
            <person name="Jetten M.S.M."/>
            <person name="Mascher T."/>
            <person name="Medema M.H."/>
            <person name="Devos D.P."/>
            <person name="Kaster A.-K."/>
            <person name="Ovreas L."/>
            <person name="Rohde M."/>
            <person name="Galperin M.Y."/>
            <person name="Jogler C."/>
        </authorList>
    </citation>
    <scope>NUCLEOTIDE SEQUENCE [LARGE SCALE GENOMIC DNA]</scope>
    <source>
        <strain evidence="8 9">ElP</strain>
    </source>
</reference>
<dbReference type="KEGG" id="tpla:ElP_44480"/>
<feature type="binding site" evidence="6">
    <location>
        <position position="100"/>
    </location>
    <ligand>
        <name>Zn(2+)</name>
        <dbReference type="ChEBI" id="CHEBI:29105"/>
    </ligand>
</feature>
<dbReference type="HAMAP" id="MF_01400">
    <property type="entry name" value="MsrB"/>
    <property type="match status" value="1"/>
</dbReference>
<evidence type="ECO:0000256" key="3">
    <source>
        <dbReference type="ARBA" id="ARBA00022833"/>
    </source>
</evidence>
<accession>A0A518H6Q6</accession>
<feature type="active site" description="Nucleophile" evidence="6">
    <location>
        <position position="120"/>
    </location>
</feature>
<organism evidence="8 9">
    <name type="scientific">Tautonia plasticadhaerens</name>
    <dbReference type="NCBI Taxonomy" id="2527974"/>
    <lineage>
        <taxon>Bacteria</taxon>
        <taxon>Pseudomonadati</taxon>
        <taxon>Planctomycetota</taxon>
        <taxon>Planctomycetia</taxon>
        <taxon>Isosphaerales</taxon>
        <taxon>Isosphaeraceae</taxon>
        <taxon>Tautonia</taxon>
    </lineage>
</organism>
<name>A0A518H6Q6_9BACT</name>
<dbReference type="FunFam" id="2.170.150.20:FF:000001">
    <property type="entry name" value="Peptide methionine sulfoxide reductase MsrB"/>
    <property type="match status" value="1"/>
</dbReference>
<dbReference type="InterPro" id="IPR028427">
    <property type="entry name" value="Met_Sox_Rdtase_MsrB"/>
</dbReference>
<dbReference type="InterPro" id="IPR002579">
    <property type="entry name" value="Met_Sox_Rdtase_MsrB_dom"/>
</dbReference>
<dbReference type="NCBIfam" id="TIGR00357">
    <property type="entry name" value="peptide-methionine (R)-S-oxide reductase MsrB"/>
    <property type="match status" value="1"/>
</dbReference>
<dbReference type="SUPFAM" id="SSF51316">
    <property type="entry name" value="Mss4-like"/>
    <property type="match status" value="1"/>
</dbReference>
<dbReference type="OrthoDB" id="4174719at2"/>
<evidence type="ECO:0000313" key="9">
    <source>
        <dbReference type="Proteomes" id="UP000317835"/>
    </source>
</evidence>
<feature type="binding site" evidence="6">
    <location>
        <position position="51"/>
    </location>
    <ligand>
        <name>Zn(2+)</name>
        <dbReference type="ChEBI" id="CHEBI:29105"/>
    </ligand>
</feature>
<evidence type="ECO:0000256" key="1">
    <source>
        <dbReference type="ARBA" id="ARBA00007174"/>
    </source>
</evidence>
<dbReference type="EMBL" id="CP036426">
    <property type="protein sequence ID" value="QDV36522.1"/>
    <property type="molecule type" value="Genomic_DNA"/>
</dbReference>
<dbReference type="Gene3D" id="2.170.150.20">
    <property type="entry name" value="Peptide methionine sulfoxide reductase"/>
    <property type="match status" value="1"/>
</dbReference>
<sequence>MDDKIEKTDAEWRGELTPEQYRILRQKGTERAFTGIYWDTKAPGVYRCAGCGQELFTSDSKFDSGCGWPSFDRPLSESGVEEHEDASLGMLRTEVTCSRCGGHLGHVFPDGPPTTGLRYCINSASLRLDERPPG</sequence>
<evidence type="ECO:0000256" key="6">
    <source>
        <dbReference type="HAMAP-Rule" id="MF_01400"/>
    </source>
</evidence>
<evidence type="ECO:0000259" key="7">
    <source>
        <dbReference type="PROSITE" id="PS51790"/>
    </source>
</evidence>
<comment type="catalytic activity">
    <reaction evidence="5 6">
        <text>L-methionyl-[protein] + [thioredoxin]-disulfide + H2O = L-methionyl-(R)-S-oxide-[protein] + [thioredoxin]-dithiol</text>
        <dbReference type="Rhea" id="RHEA:24164"/>
        <dbReference type="Rhea" id="RHEA-COMP:10698"/>
        <dbReference type="Rhea" id="RHEA-COMP:10700"/>
        <dbReference type="Rhea" id="RHEA-COMP:12313"/>
        <dbReference type="Rhea" id="RHEA-COMP:12314"/>
        <dbReference type="ChEBI" id="CHEBI:15377"/>
        <dbReference type="ChEBI" id="CHEBI:16044"/>
        <dbReference type="ChEBI" id="CHEBI:29950"/>
        <dbReference type="ChEBI" id="CHEBI:45764"/>
        <dbReference type="ChEBI" id="CHEBI:50058"/>
        <dbReference type="EC" id="1.8.4.12"/>
    </reaction>
</comment>
<comment type="cofactor">
    <cofactor evidence="6">
        <name>Zn(2+)</name>
        <dbReference type="ChEBI" id="CHEBI:29105"/>
    </cofactor>
    <text evidence="6">Binds 1 zinc ion per subunit. The zinc ion is important for the structural integrity of the protein.</text>
</comment>
<dbReference type="GO" id="GO:0005737">
    <property type="term" value="C:cytoplasm"/>
    <property type="evidence" value="ECO:0007669"/>
    <property type="project" value="TreeGrafter"/>
</dbReference>
<dbReference type="GO" id="GO:0006979">
    <property type="term" value="P:response to oxidative stress"/>
    <property type="evidence" value="ECO:0007669"/>
    <property type="project" value="InterPro"/>
</dbReference>
<dbReference type="RefSeq" id="WP_145272915.1">
    <property type="nucleotide sequence ID" value="NZ_CP036426.1"/>
</dbReference>
<dbReference type="PANTHER" id="PTHR10173:SF52">
    <property type="entry name" value="METHIONINE-R-SULFOXIDE REDUCTASE B1"/>
    <property type="match status" value="1"/>
</dbReference>
<dbReference type="InterPro" id="IPR011057">
    <property type="entry name" value="Mss4-like_sf"/>
</dbReference>
<feature type="binding site" evidence="6">
    <location>
        <position position="48"/>
    </location>
    <ligand>
        <name>Zn(2+)</name>
        <dbReference type="ChEBI" id="CHEBI:29105"/>
    </ligand>
</feature>
<dbReference type="PANTHER" id="PTHR10173">
    <property type="entry name" value="METHIONINE SULFOXIDE REDUCTASE"/>
    <property type="match status" value="1"/>
</dbReference>
<dbReference type="GO" id="GO:0033743">
    <property type="term" value="F:peptide-methionine (R)-S-oxide reductase activity"/>
    <property type="evidence" value="ECO:0007669"/>
    <property type="project" value="UniProtKB-UniRule"/>
</dbReference>
<dbReference type="PROSITE" id="PS51790">
    <property type="entry name" value="MSRB"/>
    <property type="match status" value="1"/>
</dbReference>
<evidence type="ECO:0000313" key="8">
    <source>
        <dbReference type="EMBL" id="QDV36522.1"/>
    </source>
</evidence>
<feature type="binding site" evidence="6">
    <location>
        <position position="97"/>
    </location>
    <ligand>
        <name>Zn(2+)</name>
        <dbReference type="ChEBI" id="CHEBI:29105"/>
    </ligand>
</feature>
<evidence type="ECO:0000256" key="5">
    <source>
        <dbReference type="ARBA" id="ARBA00048488"/>
    </source>
</evidence>
<dbReference type="EC" id="1.8.4.12" evidence="6"/>
<keyword evidence="3 6" id="KW-0862">Zinc</keyword>
<keyword evidence="2 6" id="KW-0479">Metal-binding</keyword>
<gene>
    <name evidence="8" type="primary">msrB_2</name>
    <name evidence="6" type="synonym">msrB</name>
    <name evidence="8" type="ORF">ElP_44480</name>
</gene>
<protein>
    <recommendedName>
        <fullName evidence="6">Peptide methionine sulfoxide reductase MsrB</fullName>
        <ecNumber evidence="6">1.8.4.12</ecNumber>
    </recommendedName>
    <alternativeName>
        <fullName evidence="6">Peptide-methionine (R)-S-oxide reductase</fullName>
    </alternativeName>
</protein>
<comment type="similarity">
    <text evidence="1 6">Belongs to the MsrB Met sulfoxide reductase family.</text>
</comment>
<dbReference type="Proteomes" id="UP000317835">
    <property type="component" value="Chromosome"/>
</dbReference>
<feature type="domain" description="MsrB" evidence="7">
    <location>
        <begin position="9"/>
        <end position="131"/>
    </location>
</feature>
<dbReference type="Pfam" id="PF01641">
    <property type="entry name" value="SelR"/>
    <property type="match status" value="1"/>
</dbReference>
<keyword evidence="9" id="KW-1185">Reference proteome</keyword>
<evidence type="ECO:0000256" key="2">
    <source>
        <dbReference type="ARBA" id="ARBA00022723"/>
    </source>
</evidence>
<dbReference type="AlphaFoldDB" id="A0A518H6Q6"/>
<dbReference type="GO" id="GO:0030091">
    <property type="term" value="P:protein repair"/>
    <property type="evidence" value="ECO:0007669"/>
    <property type="project" value="InterPro"/>
</dbReference>
<proteinExistence type="inferred from homology"/>
<evidence type="ECO:0000256" key="4">
    <source>
        <dbReference type="ARBA" id="ARBA00023002"/>
    </source>
</evidence>